<evidence type="ECO:0000256" key="13">
    <source>
        <dbReference type="PIRSR" id="PIRSR004846-1"/>
    </source>
</evidence>
<feature type="binding site" evidence="13">
    <location>
        <position position="197"/>
    </location>
    <ligand>
        <name>molybdate</name>
        <dbReference type="ChEBI" id="CHEBI:36264"/>
    </ligand>
</feature>
<dbReference type="AlphaFoldDB" id="A0A7X1AY93"/>
<dbReference type="PANTHER" id="PTHR30632:SF0">
    <property type="entry name" value="SULFATE-BINDING PROTEIN"/>
    <property type="match status" value="1"/>
</dbReference>
<comment type="subunit">
    <text evidence="10">The complex is composed of two ATP-binding proteins (ModC), two transmembrane proteins (ModB) and a solute-binding protein (ModA).</text>
</comment>
<feature type="binding site" evidence="13">
    <location>
        <position position="37"/>
    </location>
    <ligand>
        <name>molybdate</name>
        <dbReference type="ChEBI" id="CHEBI:36264"/>
    </ligand>
</feature>
<reference evidence="14 15" key="1">
    <citation type="submission" date="2020-07" db="EMBL/GenBank/DDBJ databases">
        <authorList>
            <person name="Feng X."/>
        </authorList>
    </citation>
    <scope>NUCLEOTIDE SEQUENCE [LARGE SCALE GENOMIC DNA]</scope>
    <source>
        <strain evidence="14 15">JCM14086</strain>
    </source>
</reference>
<keyword evidence="15" id="KW-1185">Reference proteome</keyword>
<evidence type="ECO:0000256" key="12">
    <source>
        <dbReference type="ARBA" id="ARBA00078141"/>
    </source>
</evidence>
<keyword evidence="4" id="KW-1003">Cell membrane</keyword>
<dbReference type="PROSITE" id="PS51257">
    <property type="entry name" value="PROKAR_LIPOPROTEIN"/>
    <property type="match status" value="1"/>
</dbReference>
<dbReference type="Pfam" id="PF13531">
    <property type="entry name" value="SBP_bac_11"/>
    <property type="match status" value="1"/>
</dbReference>
<evidence type="ECO:0000256" key="7">
    <source>
        <dbReference type="ARBA" id="ARBA00023136"/>
    </source>
</evidence>
<dbReference type="InterPro" id="IPR005950">
    <property type="entry name" value="ModA"/>
</dbReference>
<protein>
    <recommendedName>
        <fullName evidence="11">Molybdate-binding protein ModA</fullName>
    </recommendedName>
    <alternativeName>
        <fullName evidence="12">Molybdate/tungstate-binding protein ModA</fullName>
    </alternativeName>
</protein>
<evidence type="ECO:0000256" key="5">
    <source>
        <dbReference type="ARBA" id="ARBA00022723"/>
    </source>
</evidence>
<evidence type="ECO:0000256" key="3">
    <source>
        <dbReference type="ARBA" id="ARBA00022448"/>
    </source>
</evidence>
<name>A0A7X1AY93_9BACT</name>
<evidence type="ECO:0000256" key="6">
    <source>
        <dbReference type="ARBA" id="ARBA00022729"/>
    </source>
</evidence>
<dbReference type="NCBIfam" id="TIGR01256">
    <property type="entry name" value="modA"/>
    <property type="match status" value="1"/>
</dbReference>
<evidence type="ECO:0000256" key="10">
    <source>
        <dbReference type="ARBA" id="ARBA00062515"/>
    </source>
</evidence>
<dbReference type="PIRSF" id="PIRSF004846">
    <property type="entry name" value="ModA"/>
    <property type="match status" value="1"/>
</dbReference>
<comment type="function">
    <text evidence="9">Involved in the transport of molybdenum into the cell. Part of the binding-protein-dependent transport system ModABCD.</text>
</comment>
<dbReference type="InterPro" id="IPR050682">
    <property type="entry name" value="ModA/WtpA"/>
</dbReference>
<evidence type="ECO:0000256" key="4">
    <source>
        <dbReference type="ARBA" id="ARBA00022475"/>
    </source>
</evidence>
<evidence type="ECO:0000313" key="14">
    <source>
        <dbReference type="EMBL" id="MBC2602172.1"/>
    </source>
</evidence>
<feature type="binding site" evidence="13">
    <location>
        <position position="146"/>
    </location>
    <ligand>
        <name>molybdate</name>
        <dbReference type="ChEBI" id="CHEBI:36264"/>
    </ligand>
</feature>
<keyword evidence="3" id="KW-0813">Transport</keyword>
<organism evidence="14 15">
    <name type="scientific">Puniceicoccus vermicola</name>
    <dbReference type="NCBI Taxonomy" id="388746"/>
    <lineage>
        <taxon>Bacteria</taxon>
        <taxon>Pseudomonadati</taxon>
        <taxon>Verrucomicrobiota</taxon>
        <taxon>Opitutia</taxon>
        <taxon>Puniceicoccales</taxon>
        <taxon>Puniceicoccaceae</taxon>
        <taxon>Puniceicoccus</taxon>
    </lineage>
</organism>
<evidence type="ECO:0000256" key="9">
    <source>
        <dbReference type="ARBA" id="ARBA00056002"/>
    </source>
</evidence>
<comment type="caution">
    <text evidence="14">The sequence shown here is derived from an EMBL/GenBank/DDBJ whole genome shotgun (WGS) entry which is preliminary data.</text>
</comment>
<dbReference type="PANTHER" id="PTHR30632">
    <property type="entry name" value="MOLYBDATE-BINDING PERIPLASMIC PROTEIN"/>
    <property type="match status" value="1"/>
</dbReference>
<keyword evidence="6" id="KW-0732">Signal</keyword>
<evidence type="ECO:0000313" key="15">
    <source>
        <dbReference type="Proteomes" id="UP000525652"/>
    </source>
</evidence>
<dbReference type="GO" id="GO:0015689">
    <property type="term" value="P:molybdate ion transport"/>
    <property type="evidence" value="ECO:0007669"/>
    <property type="project" value="InterPro"/>
</dbReference>
<evidence type="ECO:0000256" key="1">
    <source>
        <dbReference type="ARBA" id="ARBA00004236"/>
    </source>
</evidence>
<dbReference type="Proteomes" id="UP000525652">
    <property type="component" value="Unassembled WGS sequence"/>
</dbReference>
<dbReference type="GO" id="GO:0030973">
    <property type="term" value="F:molybdate ion binding"/>
    <property type="evidence" value="ECO:0007669"/>
    <property type="project" value="TreeGrafter"/>
</dbReference>
<proteinExistence type="inferred from homology"/>
<evidence type="ECO:0000256" key="11">
    <source>
        <dbReference type="ARBA" id="ARBA00073171"/>
    </source>
</evidence>
<dbReference type="Gene3D" id="3.40.190.10">
    <property type="entry name" value="Periplasmic binding protein-like II"/>
    <property type="match status" value="2"/>
</dbReference>
<keyword evidence="5 13" id="KW-0479">Metal-binding</keyword>
<dbReference type="FunFam" id="3.40.190.10:FF:000030">
    <property type="entry name" value="Molybdate ABC transporter substrate-binding protein"/>
    <property type="match status" value="1"/>
</dbReference>
<comment type="similarity">
    <text evidence="2">Belongs to the bacterial solute-binding protein ModA family.</text>
</comment>
<sequence length="266" mass="29061">MTLLRVLLLTIVSVSLVSCHRQEASSSQELTVFAAASLTDAMTEIGELFEEETDCSLVFNFAGSGALARQILAAPRADVFLSANRKWMNEVESANLLLAGSRISLLSNQLVVIQNPNANYRWGSPSVFIDQPFRYLSIGDPASVPAGRYAQQWLEGLSAGPGDTLWDLLQNRISPATDVRSALFQVRSNHDVVGIVYQTDAKAYPEAVKILFTVPIEEGPKISYPAAILGHTDHPELAREFLTFLQGDKARKVFGNLGFVVQSSPH</sequence>
<evidence type="ECO:0000256" key="8">
    <source>
        <dbReference type="ARBA" id="ARBA00023245"/>
    </source>
</evidence>
<feature type="binding site" evidence="13">
    <location>
        <position position="64"/>
    </location>
    <ligand>
        <name>molybdate</name>
        <dbReference type="ChEBI" id="CHEBI:36264"/>
    </ligand>
</feature>
<keyword evidence="8" id="KW-0826">Tungsten</keyword>
<dbReference type="GO" id="GO:0005886">
    <property type="term" value="C:plasma membrane"/>
    <property type="evidence" value="ECO:0007669"/>
    <property type="project" value="UniProtKB-SubCell"/>
</dbReference>
<feature type="binding site" evidence="13">
    <location>
        <position position="179"/>
    </location>
    <ligand>
        <name>molybdate</name>
        <dbReference type="ChEBI" id="CHEBI:36264"/>
    </ligand>
</feature>
<comment type="subcellular location">
    <subcellularLocation>
        <location evidence="1">Cell membrane</location>
    </subcellularLocation>
</comment>
<gene>
    <name evidence="14" type="primary">modA</name>
    <name evidence="14" type="ORF">H5P30_10320</name>
</gene>
<keyword evidence="7" id="KW-0472">Membrane</keyword>
<evidence type="ECO:0000256" key="2">
    <source>
        <dbReference type="ARBA" id="ARBA00009175"/>
    </source>
</evidence>
<dbReference type="GO" id="GO:0046872">
    <property type="term" value="F:metal ion binding"/>
    <property type="evidence" value="ECO:0007669"/>
    <property type="project" value="UniProtKB-KW"/>
</dbReference>
<keyword evidence="13" id="KW-0500">Molybdenum</keyword>
<accession>A0A7X1AY93</accession>
<dbReference type="RefSeq" id="WP_185692870.1">
    <property type="nucleotide sequence ID" value="NZ_JACHVA010000082.1"/>
</dbReference>
<dbReference type="EMBL" id="JACHVA010000082">
    <property type="protein sequence ID" value="MBC2602172.1"/>
    <property type="molecule type" value="Genomic_DNA"/>
</dbReference>
<dbReference type="SUPFAM" id="SSF53850">
    <property type="entry name" value="Periplasmic binding protein-like II"/>
    <property type="match status" value="1"/>
</dbReference>